<evidence type="ECO:0000313" key="1">
    <source>
        <dbReference type="EMBL" id="CAD8846319.1"/>
    </source>
</evidence>
<protein>
    <submittedName>
        <fullName evidence="1">Uncharacterized protein</fullName>
    </submittedName>
</protein>
<proteinExistence type="predicted"/>
<dbReference type="EMBL" id="HBFQ01029355">
    <property type="protein sequence ID" value="CAD8846319.1"/>
    <property type="molecule type" value="Transcribed_RNA"/>
</dbReference>
<name>A0A7S1A8T4_NOCSC</name>
<gene>
    <name evidence="1" type="ORF">NSCI0253_LOCUS20669</name>
</gene>
<reference evidence="1" key="1">
    <citation type="submission" date="2021-01" db="EMBL/GenBank/DDBJ databases">
        <authorList>
            <person name="Corre E."/>
            <person name="Pelletier E."/>
            <person name="Niang G."/>
            <person name="Scheremetjew M."/>
            <person name="Finn R."/>
            <person name="Kale V."/>
            <person name="Holt S."/>
            <person name="Cochrane G."/>
            <person name="Meng A."/>
            <person name="Brown T."/>
            <person name="Cohen L."/>
        </authorList>
    </citation>
    <scope>NUCLEOTIDE SEQUENCE</scope>
</reference>
<accession>A0A7S1A8T4</accession>
<dbReference type="AlphaFoldDB" id="A0A7S1A8T4"/>
<organism evidence="1">
    <name type="scientific">Noctiluca scintillans</name>
    <name type="common">Sea sparkle</name>
    <name type="synonym">Red tide dinoflagellate</name>
    <dbReference type="NCBI Taxonomy" id="2966"/>
    <lineage>
        <taxon>Eukaryota</taxon>
        <taxon>Sar</taxon>
        <taxon>Alveolata</taxon>
        <taxon>Dinophyceae</taxon>
        <taxon>Noctilucales</taxon>
        <taxon>Noctilucaceae</taxon>
        <taxon>Noctiluca</taxon>
    </lineage>
</organism>
<sequence>MSVKCETCDTLGRPDWVEACGSHHKRGCERYCEVECSSCRHCAVVGDRDMIRNHGRHHDRRCPRFAAKTLAQCKYCDYIDEESRVLAAGPRHATTCPRHVFRPRVGTTSRMNFRMWSCCKRDPTPVEVSTEPWVSL</sequence>